<feature type="compositionally biased region" description="Basic residues" evidence="1">
    <location>
        <begin position="68"/>
        <end position="80"/>
    </location>
</feature>
<accession>A0A6A4K512</accession>
<name>A0A6A4K512_APOLU</name>
<dbReference type="AlphaFoldDB" id="A0A6A4K512"/>
<dbReference type="EMBL" id="WIXP02000003">
    <property type="protein sequence ID" value="KAF6213276.1"/>
    <property type="molecule type" value="Genomic_DNA"/>
</dbReference>
<feature type="region of interest" description="Disordered" evidence="1">
    <location>
        <begin position="13"/>
        <end position="97"/>
    </location>
</feature>
<feature type="compositionally biased region" description="Basic and acidic residues" evidence="1">
    <location>
        <begin position="30"/>
        <end position="51"/>
    </location>
</feature>
<evidence type="ECO:0000313" key="3">
    <source>
        <dbReference type="Proteomes" id="UP000466442"/>
    </source>
</evidence>
<evidence type="ECO:0000313" key="2">
    <source>
        <dbReference type="EMBL" id="KAF6213276.1"/>
    </source>
</evidence>
<gene>
    <name evidence="2" type="ORF">GE061_010994</name>
</gene>
<organism evidence="2 3">
    <name type="scientific">Apolygus lucorum</name>
    <name type="common">Small green plant bug</name>
    <name type="synonym">Lygocoris lucorum</name>
    <dbReference type="NCBI Taxonomy" id="248454"/>
    <lineage>
        <taxon>Eukaryota</taxon>
        <taxon>Metazoa</taxon>
        <taxon>Ecdysozoa</taxon>
        <taxon>Arthropoda</taxon>
        <taxon>Hexapoda</taxon>
        <taxon>Insecta</taxon>
        <taxon>Pterygota</taxon>
        <taxon>Neoptera</taxon>
        <taxon>Paraneoptera</taxon>
        <taxon>Hemiptera</taxon>
        <taxon>Heteroptera</taxon>
        <taxon>Panheteroptera</taxon>
        <taxon>Cimicomorpha</taxon>
        <taxon>Miridae</taxon>
        <taxon>Mirini</taxon>
        <taxon>Apolygus</taxon>
    </lineage>
</organism>
<comment type="caution">
    <text evidence="2">The sequence shown here is derived from an EMBL/GenBank/DDBJ whole genome shotgun (WGS) entry which is preliminary data.</text>
</comment>
<protein>
    <submittedName>
        <fullName evidence="2">Uncharacterized protein</fullName>
    </submittedName>
</protein>
<keyword evidence="3" id="KW-1185">Reference proteome</keyword>
<proteinExistence type="predicted"/>
<dbReference type="Proteomes" id="UP000466442">
    <property type="component" value="Unassembled WGS sequence"/>
</dbReference>
<evidence type="ECO:0000256" key="1">
    <source>
        <dbReference type="SAM" id="MobiDB-lite"/>
    </source>
</evidence>
<sequence length="112" mass="12686">MCWAAARISLLDGTASGSNERSEGLSPADRSSHSGRRDAREGHVSAEDGARRWRSGAGRRSNDDYWRTGKRKRPLRARRQRAPERQPSSRLRLPQGAVSPRGRLYRCQLLQF</sequence>
<reference evidence="2" key="1">
    <citation type="journal article" date="2021" name="Mol. Ecol. Resour.">
        <title>Apolygus lucorum genome provides insights into omnivorousness and mesophyll feeding.</title>
        <authorList>
            <person name="Liu Y."/>
            <person name="Liu H."/>
            <person name="Wang H."/>
            <person name="Huang T."/>
            <person name="Liu B."/>
            <person name="Yang B."/>
            <person name="Yin L."/>
            <person name="Li B."/>
            <person name="Zhang Y."/>
            <person name="Zhang S."/>
            <person name="Jiang F."/>
            <person name="Zhang X."/>
            <person name="Ren Y."/>
            <person name="Wang B."/>
            <person name="Wang S."/>
            <person name="Lu Y."/>
            <person name="Wu K."/>
            <person name="Fan W."/>
            <person name="Wang G."/>
        </authorList>
    </citation>
    <scope>NUCLEOTIDE SEQUENCE</scope>
    <source>
        <strain evidence="2">12Hb</strain>
    </source>
</reference>